<dbReference type="AlphaFoldDB" id="A0A261Y3F3"/>
<reference evidence="2 3" key="1">
    <citation type="journal article" date="2017" name="Mycologia">
        <title>Bifiguratus adelaidae, gen. et sp. nov., a new member of Mucoromycotina in endophytic and soil-dwelling habitats.</title>
        <authorList>
            <person name="Torres-Cruz T.J."/>
            <person name="Billingsley Tobias T.L."/>
            <person name="Almatruk M."/>
            <person name="Hesse C."/>
            <person name="Kuske C.R."/>
            <person name="Desiro A."/>
            <person name="Benucci G.M."/>
            <person name="Bonito G."/>
            <person name="Stajich J.E."/>
            <person name="Dunlap C."/>
            <person name="Arnold A.E."/>
            <person name="Porras-Alfaro A."/>
        </authorList>
    </citation>
    <scope>NUCLEOTIDE SEQUENCE [LARGE SCALE GENOMIC DNA]</scope>
    <source>
        <strain evidence="2 3">AZ0501</strain>
    </source>
</reference>
<organism evidence="2 3">
    <name type="scientific">Bifiguratus adelaidae</name>
    <dbReference type="NCBI Taxonomy" id="1938954"/>
    <lineage>
        <taxon>Eukaryota</taxon>
        <taxon>Fungi</taxon>
        <taxon>Fungi incertae sedis</taxon>
        <taxon>Mucoromycota</taxon>
        <taxon>Mucoromycotina</taxon>
        <taxon>Endogonomycetes</taxon>
        <taxon>Endogonales</taxon>
        <taxon>Endogonales incertae sedis</taxon>
        <taxon>Bifiguratus</taxon>
    </lineage>
</organism>
<gene>
    <name evidence="2" type="ORF">BZG36_02158</name>
</gene>
<evidence type="ECO:0000313" key="3">
    <source>
        <dbReference type="Proteomes" id="UP000242875"/>
    </source>
</evidence>
<evidence type="ECO:0000256" key="1">
    <source>
        <dbReference type="SAM" id="MobiDB-lite"/>
    </source>
</evidence>
<feature type="compositionally biased region" description="Low complexity" evidence="1">
    <location>
        <begin position="34"/>
        <end position="46"/>
    </location>
</feature>
<dbReference type="Proteomes" id="UP000242875">
    <property type="component" value="Unassembled WGS sequence"/>
</dbReference>
<feature type="region of interest" description="Disordered" evidence="1">
    <location>
        <begin position="115"/>
        <end position="153"/>
    </location>
</feature>
<proteinExistence type="predicted"/>
<name>A0A261Y3F3_9FUNG</name>
<accession>A0A261Y3F3</accession>
<feature type="region of interest" description="Disordered" evidence="1">
    <location>
        <begin position="22"/>
        <end position="51"/>
    </location>
</feature>
<sequence length="406" mass="44516">MSWLEPTKLSIITNAHALSKSPVPFEDLEKMESPVESTSRSSSGDSYSRKRKASLVLSPSAILSMPGEVFSLDAHPDKLLLVDPKHADGSQSPPVAIPKGDTRYSANYDAMRESKRRYSEGSKRHHVRRASSQVRRFSWDERRRKNSPAAAAQNLSSAAEMFASTSTRLRRSATDIVLPHPIRLPSSSLTPNRSPPEIPLPSRHADTPSNLASGATLVHVQENLKIDTQSLFKGNSSTSILHPHGTAALTMSPIASPTSPEPGLIHHARANTGEGPSRPNNGRKKRARYASAPSSAAPARHRSSSSSSNNTSPRSPTGLCASCKQPLPPPPKTPPNSAKNKNRVRKRLPPAWGPNAELCMSCRARYAKKKLRCSKCFYIPDRKEEESKVCVRCRTGHWLNEKDRDE</sequence>
<feature type="region of interest" description="Disordered" evidence="1">
    <location>
        <begin position="83"/>
        <end position="103"/>
    </location>
</feature>
<feature type="region of interest" description="Disordered" evidence="1">
    <location>
        <begin position="181"/>
        <end position="210"/>
    </location>
</feature>
<evidence type="ECO:0000313" key="2">
    <source>
        <dbReference type="EMBL" id="OZJ05004.1"/>
    </source>
</evidence>
<feature type="region of interest" description="Disordered" evidence="1">
    <location>
        <begin position="250"/>
        <end position="350"/>
    </location>
</feature>
<dbReference type="EMBL" id="MVBO01000024">
    <property type="protein sequence ID" value="OZJ05004.1"/>
    <property type="molecule type" value="Genomic_DNA"/>
</dbReference>
<keyword evidence="3" id="KW-1185">Reference proteome</keyword>
<feature type="compositionally biased region" description="Low complexity" evidence="1">
    <location>
        <begin position="289"/>
        <end position="317"/>
    </location>
</feature>
<protein>
    <submittedName>
        <fullName evidence="2">Uncharacterized protein</fullName>
    </submittedName>
</protein>
<comment type="caution">
    <text evidence="2">The sequence shown here is derived from an EMBL/GenBank/DDBJ whole genome shotgun (WGS) entry which is preliminary data.</text>
</comment>